<proteinExistence type="predicted"/>
<keyword evidence="1" id="KW-0175">Coiled coil</keyword>
<dbReference type="SUPFAM" id="SSF57997">
    <property type="entry name" value="Tropomyosin"/>
    <property type="match status" value="1"/>
</dbReference>
<feature type="coiled-coil region" evidence="1">
    <location>
        <begin position="61"/>
        <end position="106"/>
    </location>
</feature>
<accession>A0A1H6IQM1</accession>
<evidence type="ECO:0000313" key="3">
    <source>
        <dbReference type="EMBL" id="SEH48916.1"/>
    </source>
</evidence>
<feature type="compositionally biased region" description="Acidic residues" evidence="2">
    <location>
        <begin position="276"/>
        <end position="285"/>
    </location>
</feature>
<feature type="region of interest" description="Disordered" evidence="2">
    <location>
        <begin position="1"/>
        <end position="24"/>
    </location>
</feature>
<dbReference type="Gene3D" id="1.20.5.340">
    <property type="match status" value="1"/>
</dbReference>
<dbReference type="STRING" id="1267564.SAMN05192561_1035"/>
<dbReference type="AlphaFoldDB" id="A0A1H6IQM1"/>
<evidence type="ECO:0000256" key="2">
    <source>
        <dbReference type="SAM" id="MobiDB-lite"/>
    </source>
</evidence>
<keyword evidence="4" id="KW-1185">Reference proteome</keyword>
<name>A0A1H6IQM1_9EURY</name>
<feature type="region of interest" description="Disordered" evidence="2">
    <location>
        <begin position="261"/>
        <end position="285"/>
    </location>
</feature>
<feature type="compositionally biased region" description="Acidic residues" evidence="2">
    <location>
        <begin position="12"/>
        <end position="24"/>
    </location>
</feature>
<gene>
    <name evidence="3" type="ORF">SAMN05192561_1035</name>
</gene>
<feature type="coiled-coil region" evidence="1">
    <location>
        <begin position="131"/>
        <end position="210"/>
    </location>
</feature>
<sequence>MGDRDRMTLPEEDREGASPGDDEWPAELAELSADRREELLARAVVRLAEERGVDVPDSETLDRVREGLDRTDAELDRIETDVETLRDELDEQIADVRERVISVLQEAESRASKDHTHPEIDDRLGTLRSTVQSVSTRIDDLEGDVDAAETRVDGVRADVDAHAERVSDHDEKLTRLAGALVNAQRRLDRLETTHARRDAHEALLEEANRNGVAEAACESCEKSVRIGLLGRARCPHCDSHFTGVEPKSGFFGSAWLLVGDPPALEGDTTEPREAADVFEGEGESE</sequence>
<reference evidence="3 4" key="1">
    <citation type="submission" date="2016-10" db="EMBL/GenBank/DDBJ databases">
        <authorList>
            <person name="de Groot N.N."/>
        </authorList>
    </citation>
    <scope>NUCLEOTIDE SEQUENCE [LARGE SCALE GENOMIC DNA]</scope>
    <source>
        <strain evidence="3 4">IBRC-M10418</strain>
    </source>
</reference>
<evidence type="ECO:0000313" key="4">
    <source>
        <dbReference type="Proteomes" id="UP000199215"/>
    </source>
</evidence>
<evidence type="ECO:0000256" key="1">
    <source>
        <dbReference type="SAM" id="Coils"/>
    </source>
</evidence>
<dbReference type="EMBL" id="FNWU01000003">
    <property type="protein sequence ID" value="SEH48916.1"/>
    <property type="molecule type" value="Genomic_DNA"/>
</dbReference>
<protein>
    <submittedName>
        <fullName evidence="3">Uncharacterized protein</fullName>
    </submittedName>
</protein>
<organism evidence="3 4">
    <name type="scientific">Halopenitus malekzadehii</name>
    <dbReference type="NCBI Taxonomy" id="1267564"/>
    <lineage>
        <taxon>Archaea</taxon>
        <taxon>Methanobacteriati</taxon>
        <taxon>Methanobacteriota</taxon>
        <taxon>Stenosarchaea group</taxon>
        <taxon>Halobacteria</taxon>
        <taxon>Halobacteriales</taxon>
        <taxon>Haloferacaceae</taxon>
        <taxon>Halopenitus</taxon>
    </lineage>
</organism>
<feature type="compositionally biased region" description="Basic and acidic residues" evidence="2">
    <location>
        <begin position="1"/>
        <end position="11"/>
    </location>
</feature>
<dbReference type="Proteomes" id="UP000199215">
    <property type="component" value="Unassembled WGS sequence"/>
</dbReference>